<evidence type="ECO:0000313" key="4">
    <source>
        <dbReference type="EMBL" id="CAH8320531.1"/>
    </source>
</evidence>
<dbReference type="Gene3D" id="2.60.210.10">
    <property type="entry name" value="Apoptosis, Tumor Necrosis Factor Receptor Associated Protein 2, Chain A"/>
    <property type="match status" value="1"/>
</dbReference>
<keyword evidence="1 2" id="KW-0175">Coiled coil</keyword>
<feature type="domain" description="MATH" evidence="3">
    <location>
        <begin position="6"/>
        <end position="130"/>
    </location>
</feature>
<dbReference type="PANTHER" id="PTHR46236">
    <property type="entry name" value="TRAF-LIKE SUPERFAMILY PROTEIN"/>
    <property type="match status" value="1"/>
</dbReference>
<feature type="coiled-coil region" evidence="2">
    <location>
        <begin position="242"/>
        <end position="283"/>
    </location>
</feature>
<dbReference type="InterPro" id="IPR008974">
    <property type="entry name" value="TRAF-like"/>
</dbReference>
<protein>
    <recommendedName>
        <fullName evidence="3">MATH domain-containing protein</fullName>
    </recommendedName>
</protein>
<dbReference type="AlphaFoldDB" id="A0ABC8JGC9"/>
<dbReference type="EMBL" id="CAKOAT010093599">
    <property type="protein sequence ID" value="CAH8320531.1"/>
    <property type="molecule type" value="Genomic_DNA"/>
</dbReference>
<dbReference type="SUPFAM" id="SSF49599">
    <property type="entry name" value="TRAF domain-like"/>
    <property type="match status" value="1"/>
</dbReference>
<evidence type="ECO:0000256" key="2">
    <source>
        <dbReference type="SAM" id="Coils"/>
    </source>
</evidence>
<gene>
    <name evidence="4" type="ORF">ERUC_LOCUS9082</name>
</gene>
<dbReference type="InterPro" id="IPR050804">
    <property type="entry name" value="MCC"/>
</dbReference>
<evidence type="ECO:0000259" key="3">
    <source>
        <dbReference type="PROSITE" id="PS50144"/>
    </source>
</evidence>
<dbReference type="PANTHER" id="PTHR46236:SF32">
    <property type="entry name" value="MATH DOMAIN-CONTAINING PROTEIN"/>
    <property type="match status" value="1"/>
</dbReference>
<evidence type="ECO:0000313" key="5">
    <source>
        <dbReference type="Proteomes" id="UP001642260"/>
    </source>
</evidence>
<dbReference type="Pfam" id="PF22486">
    <property type="entry name" value="MATH_2"/>
    <property type="match status" value="1"/>
</dbReference>
<sequence>MEKQLKKKFTWKMNNVSFSQLVKIYSDQFLVGGCKWRLCARLSPECPSLDLILEVAEYGSLDCGWRRHARFSLYPVEQNLFNVSEHYEDEWWFDKNSYSELCETLFPLKEFIADDGRLLINGELNIVLEIEVLEVVGEVDVTEVTSTITETMDVNFSQLHYSQVGVVNHMFEKHPEVASEFRSNNPNLRTGFMSLLLSLVETVRQSSHELPKDDLAVAYAALESMTEAGFKLDWLEKKLDDLSKIKEKKEAGETRMQEIENELKDLKLKYSDLEAELEKEKSEVLAAEEPISLDYFI</sequence>
<reference evidence="4 5" key="1">
    <citation type="submission" date="2022-03" db="EMBL/GenBank/DDBJ databases">
        <authorList>
            <person name="Macdonald S."/>
            <person name="Ahmed S."/>
            <person name="Newling K."/>
        </authorList>
    </citation>
    <scope>NUCLEOTIDE SEQUENCE [LARGE SCALE GENOMIC DNA]</scope>
</reference>
<comment type="caution">
    <text evidence="4">The sequence shown here is derived from an EMBL/GenBank/DDBJ whole genome shotgun (WGS) entry which is preliminary data.</text>
</comment>
<keyword evidence="5" id="KW-1185">Reference proteome</keyword>
<dbReference type="InterPro" id="IPR002083">
    <property type="entry name" value="MATH/TRAF_dom"/>
</dbReference>
<organism evidence="4 5">
    <name type="scientific">Eruca vesicaria subsp. sativa</name>
    <name type="common">Garden rocket</name>
    <name type="synonym">Eruca sativa</name>
    <dbReference type="NCBI Taxonomy" id="29727"/>
    <lineage>
        <taxon>Eukaryota</taxon>
        <taxon>Viridiplantae</taxon>
        <taxon>Streptophyta</taxon>
        <taxon>Embryophyta</taxon>
        <taxon>Tracheophyta</taxon>
        <taxon>Spermatophyta</taxon>
        <taxon>Magnoliopsida</taxon>
        <taxon>eudicotyledons</taxon>
        <taxon>Gunneridae</taxon>
        <taxon>Pentapetalae</taxon>
        <taxon>rosids</taxon>
        <taxon>malvids</taxon>
        <taxon>Brassicales</taxon>
        <taxon>Brassicaceae</taxon>
        <taxon>Brassiceae</taxon>
        <taxon>Eruca</taxon>
    </lineage>
</organism>
<dbReference type="CDD" id="cd00121">
    <property type="entry name" value="MATH"/>
    <property type="match status" value="1"/>
</dbReference>
<dbReference type="Proteomes" id="UP001642260">
    <property type="component" value="Unassembled WGS sequence"/>
</dbReference>
<dbReference type="PROSITE" id="PS50144">
    <property type="entry name" value="MATH"/>
    <property type="match status" value="1"/>
</dbReference>
<proteinExistence type="predicted"/>
<name>A0ABC8JGC9_ERUVS</name>
<accession>A0ABC8JGC9</accession>
<evidence type="ECO:0000256" key="1">
    <source>
        <dbReference type="ARBA" id="ARBA00023054"/>
    </source>
</evidence>